<dbReference type="CDD" id="cd00519">
    <property type="entry name" value="Lipase_3"/>
    <property type="match status" value="1"/>
</dbReference>
<dbReference type="InterPro" id="IPR029058">
    <property type="entry name" value="AB_hydrolase_fold"/>
</dbReference>
<dbReference type="Pfam" id="PF01764">
    <property type="entry name" value="Lipase_3"/>
    <property type="match status" value="1"/>
</dbReference>
<feature type="signal peptide" evidence="2">
    <location>
        <begin position="1"/>
        <end position="19"/>
    </location>
</feature>
<name>A0A915BM40_PARUN</name>
<feature type="region of interest" description="Disordered" evidence="1">
    <location>
        <begin position="224"/>
        <end position="248"/>
    </location>
</feature>
<dbReference type="Gene3D" id="3.40.50.1820">
    <property type="entry name" value="alpha/beta hydrolase"/>
    <property type="match status" value="1"/>
</dbReference>
<dbReference type="AlphaFoldDB" id="A0A915BM40"/>
<dbReference type="SUPFAM" id="SSF53474">
    <property type="entry name" value="alpha/beta-Hydrolases"/>
    <property type="match status" value="1"/>
</dbReference>
<evidence type="ECO:0000259" key="3">
    <source>
        <dbReference type="Pfam" id="PF01764"/>
    </source>
</evidence>
<dbReference type="PANTHER" id="PTHR45908:SF5">
    <property type="entry name" value="FUNGAL LIPASE-LIKE DOMAIN-CONTAINING PROTEIN"/>
    <property type="match status" value="1"/>
</dbReference>
<dbReference type="WBParaSite" id="PgR046_g082_t01">
    <property type="protein sequence ID" value="PgR046_g082_t01"/>
    <property type="gene ID" value="PgR046_g082"/>
</dbReference>
<keyword evidence="2" id="KW-0732">Signal</keyword>
<keyword evidence="4" id="KW-1185">Reference proteome</keyword>
<feature type="compositionally biased region" description="Basic and acidic residues" evidence="1">
    <location>
        <begin position="228"/>
        <end position="242"/>
    </location>
</feature>
<reference evidence="5" key="1">
    <citation type="submission" date="2022-11" db="UniProtKB">
        <authorList>
            <consortium name="WormBaseParasite"/>
        </authorList>
    </citation>
    <scope>IDENTIFICATION</scope>
</reference>
<proteinExistence type="predicted"/>
<evidence type="ECO:0000313" key="5">
    <source>
        <dbReference type="WBParaSite" id="PgR046_g082_t01"/>
    </source>
</evidence>
<feature type="chain" id="PRO_5037575711" evidence="2">
    <location>
        <begin position="20"/>
        <end position="367"/>
    </location>
</feature>
<evidence type="ECO:0000256" key="2">
    <source>
        <dbReference type="SAM" id="SignalP"/>
    </source>
</evidence>
<dbReference type="Proteomes" id="UP000887569">
    <property type="component" value="Unplaced"/>
</dbReference>
<sequence length="367" mass="40999">MISISILLFTFTSLLLVSAAPQRHLTGYDEANAKMLLNLAAAAYSNTPETCVNITMPPSQKWYITIQENTICDAHDSSCSGYTIRSDVARQYIVVFRGTKTKKQLLIEGWKSLKPGVDFYGIGKVNRYFSRALDTIWPNIEVLLQDADTRSYTVTFTGHSLGGALASLAAMRTVLENLRNSHEVKLVTFGQPRVGDREFAMKHDELVPHSYRVVHRADIVPHLPACQKGDDDSERRDDKSKPCDTNGDGRAYHHGTEIWYPYGMKPGAEYFECLGQPKGEDFNCSDSLTFDLPEYDIYISDHRHYFDHKVPTYGKLGCVELTEEVAVNESAESLGQASSAQSNTKSALRKVVNSVAAVARFLGIRRK</sequence>
<evidence type="ECO:0000256" key="1">
    <source>
        <dbReference type="SAM" id="MobiDB-lite"/>
    </source>
</evidence>
<evidence type="ECO:0000313" key="4">
    <source>
        <dbReference type="Proteomes" id="UP000887569"/>
    </source>
</evidence>
<dbReference type="InterPro" id="IPR002921">
    <property type="entry name" value="Fungal_lipase-type"/>
</dbReference>
<protein>
    <submittedName>
        <fullName evidence="5">Fungal lipase-like domain-containing protein</fullName>
    </submittedName>
</protein>
<accession>A0A915BM40</accession>
<dbReference type="GO" id="GO:0006629">
    <property type="term" value="P:lipid metabolic process"/>
    <property type="evidence" value="ECO:0007669"/>
    <property type="project" value="InterPro"/>
</dbReference>
<organism evidence="4 5">
    <name type="scientific">Parascaris univalens</name>
    <name type="common">Nematode worm</name>
    <dbReference type="NCBI Taxonomy" id="6257"/>
    <lineage>
        <taxon>Eukaryota</taxon>
        <taxon>Metazoa</taxon>
        <taxon>Ecdysozoa</taxon>
        <taxon>Nematoda</taxon>
        <taxon>Chromadorea</taxon>
        <taxon>Rhabditida</taxon>
        <taxon>Spirurina</taxon>
        <taxon>Ascaridomorpha</taxon>
        <taxon>Ascaridoidea</taxon>
        <taxon>Ascarididae</taxon>
        <taxon>Parascaris</taxon>
    </lineage>
</organism>
<feature type="domain" description="Fungal lipase-type" evidence="3">
    <location>
        <begin position="93"/>
        <end position="227"/>
    </location>
</feature>
<dbReference type="PANTHER" id="PTHR45908">
    <property type="entry name" value="PROTEIN CBG11750-RELATED"/>
    <property type="match status" value="1"/>
</dbReference>